<evidence type="ECO:0000313" key="2">
    <source>
        <dbReference type="Proteomes" id="UP000671913"/>
    </source>
</evidence>
<reference evidence="1" key="1">
    <citation type="submission" date="2020-08" db="EMBL/GenBank/DDBJ databases">
        <title>Genomic insights into the carbon and energy metabolism of the first obligate autotrophic acetogenic bacterium Aceticella autotrophica gen. nov., sp. nov.</title>
        <authorList>
            <person name="Toshchakov S.V."/>
            <person name="Elcheninov A.G."/>
            <person name="Kublanov I.V."/>
            <person name="Frolov E.N."/>
            <person name="Lebedinsky A.V."/>
        </authorList>
    </citation>
    <scope>NUCLEOTIDE SEQUENCE</scope>
    <source>
        <strain evidence="1">3443-3Ac</strain>
    </source>
</reference>
<dbReference type="InterPro" id="IPR050696">
    <property type="entry name" value="FtsA/MreB"/>
</dbReference>
<proteinExistence type="predicted"/>
<dbReference type="InterPro" id="IPR043129">
    <property type="entry name" value="ATPase_NBD"/>
</dbReference>
<dbReference type="RefSeq" id="WP_284679201.1">
    <property type="nucleotide sequence ID" value="NZ_CP060096.1"/>
</dbReference>
<dbReference type="SUPFAM" id="SSF53067">
    <property type="entry name" value="Actin-like ATPase domain"/>
    <property type="match status" value="2"/>
</dbReference>
<protein>
    <submittedName>
        <fullName evidence="1">Type IV pilus assembly protein PilM</fullName>
    </submittedName>
</protein>
<dbReference type="EMBL" id="CP060096">
    <property type="protein sequence ID" value="QSZ26527.1"/>
    <property type="molecule type" value="Genomic_DNA"/>
</dbReference>
<dbReference type="CDD" id="cd24049">
    <property type="entry name" value="ASKHA_NBD_PilM"/>
    <property type="match status" value="1"/>
</dbReference>
<dbReference type="InterPro" id="IPR005883">
    <property type="entry name" value="PilM"/>
</dbReference>
<dbReference type="AlphaFoldDB" id="A0A974Y489"/>
<dbReference type="Gene3D" id="3.30.420.40">
    <property type="match status" value="2"/>
</dbReference>
<dbReference type="PANTHER" id="PTHR32432:SF3">
    <property type="entry name" value="ETHANOLAMINE UTILIZATION PROTEIN EUTJ"/>
    <property type="match status" value="1"/>
</dbReference>
<dbReference type="Pfam" id="PF11104">
    <property type="entry name" value="PilM_2"/>
    <property type="match status" value="1"/>
</dbReference>
<dbReference type="Proteomes" id="UP000671913">
    <property type="component" value="Chromosome"/>
</dbReference>
<dbReference type="PIRSF" id="PIRSF019169">
    <property type="entry name" value="PilM"/>
    <property type="match status" value="1"/>
</dbReference>
<dbReference type="NCBIfam" id="TIGR01175">
    <property type="entry name" value="pilM"/>
    <property type="match status" value="1"/>
</dbReference>
<sequence length="315" mass="36096">MLCIEIGNYHIKIGEYDKKERLLKNKIIEKIPINCIKNGEIVDVDTLSEYINNIIEDKHIKKKNLSFSISSTDIIIREISMPTMKEEELKNALKYEIDQYIPDIDDYVIDHKILGKLTDKDKNIRVLLVAAPKKIIDGYVKLSDMLHLQLDVIDVYNNCLYKALKRLCKIEGVTAVIDIGALYTNVTILDGNNYVFGRMILFGGNELTQIIANTYNIDIKTAEAYKSTKPFLSGTEKENIEDIIAIPLRDINRVFDFYTSTHNKGIDKIYLIGGTSLLVGLSEYIEDYFKIPVITFIDDDYIYYLPILGCQIRGE</sequence>
<name>A0A974Y489_9THEO</name>
<keyword evidence="2" id="KW-1185">Reference proteome</keyword>
<gene>
    <name evidence="1" type="primary">pilM</name>
    <name evidence="1" type="ORF">ACETAC_06290</name>
</gene>
<dbReference type="KEGG" id="aaut:ACETAC_06290"/>
<organism evidence="1 2">
    <name type="scientific">Aceticella autotrophica</name>
    <dbReference type="NCBI Taxonomy" id="2755338"/>
    <lineage>
        <taxon>Bacteria</taxon>
        <taxon>Bacillati</taxon>
        <taxon>Bacillota</taxon>
        <taxon>Clostridia</taxon>
        <taxon>Thermoanaerobacterales</taxon>
        <taxon>Thermoanaerobacteraceae</taxon>
        <taxon>Aceticella</taxon>
    </lineage>
</organism>
<dbReference type="Gene3D" id="3.30.1490.300">
    <property type="match status" value="1"/>
</dbReference>
<dbReference type="PANTHER" id="PTHR32432">
    <property type="entry name" value="CELL DIVISION PROTEIN FTSA-RELATED"/>
    <property type="match status" value="1"/>
</dbReference>
<evidence type="ECO:0000313" key="1">
    <source>
        <dbReference type="EMBL" id="QSZ26527.1"/>
    </source>
</evidence>
<accession>A0A974Y489</accession>